<keyword evidence="5" id="KW-0464">Manganese</keyword>
<dbReference type="EMBL" id="BQXS01011459">
    <property type="protein sequence ID" value="GKT37357.1"/>
    <property type="molecule type" value="Genomic_DNA"/>
</dbReference>
<dbReference type="SUPFAM" id="SSF55920">
    <property type="entry name" value="Creatinase/aminopeptidase"/>
    <property type="match status" value="1"/>
</dbReference>
<evidence type="ECO:0000256" key="4">
    <source>
        <dbReference type="ARBA" id="ARBA00022801"/>
    </source>
</evidence>
<comment type="similarity">
    <text evidence="2">Belongs to the peptidase M24B family.</text>
</comment>
<feature type="non-terminal residue" evidence="8">
    <location>
        <position position="1"/>
    </location>
</feature>
<evidence type="ECO:0000256" key="6">
    <source>
        <dbReference type="SAM" id="MobiDB-lite"/>
    </source>
</evidence>
<dbReference type="Gene3D" id="3.90.230.10">
    <property type="entry name" value="Creatinase/methionine aminopeptidase superfamily"/>
    <property type="match status" value="2"/>
</dbReference>
<name>A0ABQ5KY36_9EUKA</name>
<feature type="region of interest" description="Disordered" evidence="6">
    <location>
        <begin position="200"/>
        <end position="220"/>
    </location>
</feature>
<dbReference type="SUPFAM" id="SSF52540">
    <property type="entry name" value="P-loop containing nucleoside triphosphate hydrolases"/>
    <property type="match status" value="1"/>
</dbReference>
<dbReference type="PANTHER" id="PTHR43226">
    <property type="entry name" value="XAA-PRO AMINOPEPTIDASE 3"/>
    <property type="match status" value="1"/>
</dbReference>
<keyword evidence="3" id="KW-0479">Metal-binding</keyword>
<dbReference type="InterPro" id="IPR052433">
    <property type="entry name" value="X-Pro_dipept-like"/>
</dbReference>
<dbReference type="Proteomes" id="UP001057375">
    <property type="component" value="Unassembled WGS sequence"/>
</dbReference>
<keyword evidence="4" id="KW-0378">Hydrolase</keyword>
<dbReference type="PANTHER" id="PTHR43226:SF4">
    <property type="entry name" value="XAA-PRO AMINOPEPTIDASE 3"/>
    <property type="match status" value="1"/>
</dbReference>
<feature type="compositionally biased region" description="Basic and acidic residues" evidence="6">
    <location>
        <begin position="200"/>
        <end position="214"/>
    </location>
</feature>
<keyword evidence="9" id="KW-1185">Reference proteome</keyword>
<dbReference type="InterPro" id="IPR000994">
    <property type="entry name" value="Pept_M24"/>
</dbReference>
<evidence type="ECO:0000256" key="2">
    <source>
        <dbReference type="ARBA" id="ARBA00008766"/>
    </source>
</evidence>
<evidence type="ECO:0000256" key="5">
    <source>
        <dbReference type="ARBA" id="ARBA00023211"/>
    </source>
</evidence>
<evidence type="ECO:0000259" key="7">
    <source>
        <dbReference type="Pfam" id="PF00557"/>
    </source>
</evidence>
<sequence length="752" mass="85193">LDECSTGLDPESRRTLWTLIEDVKKRTVTLPDGRVVNPTILLNTHSLEEAEALADRICIMDEGIIKALGTAQEIKSEHGTGYRVTVIAAGDSDEQMDEAEEVVEKAVKRKIMLVDQMFTTMIYAAPSKGVSLGSVASSLEQAQKRGKIDDWTVSTVSLEEIFLSLAEIAKYTESRISGCHALEYSLFLRLDAPTIHYDLPDKSNESSKKDHDSSESPIVKTKKSIMEQFEARLRLKISDTDASALDSSESKTHEIKKFYAFTQKPKDDSYERFWGIQPSREDIVKSLMIPEEDLFTVAEMNDVLGDLARKHDTINASVVHHNSSVYELDCLKSQKSELEISCIRRAGKISTDAFKKTLEFIQPHRVVQRYSSGNEKKKSLSLQQKSSTVPQFSNYLLKERDISSRLEYEMLRRGAQYVAFPSVIACGENSKTIHHVFGDSHLKGGEMLLCDFGCAEPDYLYVCDITRTIPLPNFGAETGRSVLEQFNQKYHPSPKDRALLDNSFLKMPPSHSPVGPVLPDVEKSVLHTVDRVRNEKQRKKDLEKAWKRFSTYSGKDRQQAQTRFSPPQRRLYESVLEARKNIFRSVNRSLAEGRPLTLSRINQYCYHSLTLSLMPVLPGMRSALDIFKNPSQKISAKDIKEFLPHSVVHHVGLNDVHDCTLLSPHDELPLRSVLAIEPALYFPIERTDIKDEYRGLGIRLEDTIALRRDGIEILTDGFPVEIDAVEQVVNECYERGRIDWEGDDDEDVFVIT</sequence>
<feature type="domain" description="Peptidase M24" evidence="7">
    <location>
        <begin position="342"/>
        <end position="475"/>
    </location>
</feature>
<comment type="cofactor">
    <cofactor evidence="1">
        <name>Mn(2+)</name>
        <dbReference type="ChEBI" id="CHEBI:29035"/>
    </cofactor>
</comment>
<accession>A0ABQ5KY36</accession>
<proteinExistence type="inferred from homology"/>
<comment type="caution">
    <text evidence="8">The sequence shown here is derived from an EMBL/GenBank/DDBJ whole genome shotgun (WGS) entry which is preliminary data.</text>
</comment>
<evidence type="ECO:0000313" key="9">
    <source>
        <dbReference type="Proteomes" id="UP001057375"/>
    </source>
</evidence>
<evidence type="ECO:0000256" key="3">
    <source>
        <dbReference type="ARBA" id="ARBA00022723"/>
    </source>
</evidence>
<evidence type="ECO:0000313" key="8">
    <source>
        <dbReference type="EMBL" id="GKT37357.1"/>
    </source>
</evidence>
<dbReference type="InterPro" id="IPR027417">
    <property type="entry name" value="P-loop_NTPase"/>
</dbReference>
<reference evidence="8" key="1">
    <citation type="submission" date="2022-03" db="EMBL/GenBank/DDBJ databases">
        <title>Draft genome sequence of Aduncisulcus paluster, a free-living microaerophilic Fornicata.</title>
        <authorList>
            <person name="Yuyama I."/>
            <person name="Kume K."/>
            <person name="Tamura T."/>
            <person name="Inagaki Y."/>
            <person name="Hashimoto T."/>
        </authorList>
    </citation>
    <scope>NUCLEOTIDE SEQUENCE</scope>
    <source>
        <strain evidence="8">NY0171</strain>
    </source>
</reference>
<evidence type="ECO:0000256" key="1">
    <source>
        <dbReference type="ARBA" id="ARBA00001936"/>
    </source>
</evidence>
<feature type="domain" description="Peptidase M24" evidence="7">
    <location>
        <begin position="563"/>
        <end position="706"/>
    </location>
</feature>
<dbReference type="Pfam" id="PF00557">
    <property type="entry name" value="Peptidase_M24"/>
    <property type="match status" value="2"/>
</dbReference>
<protein>
    <recommendedName>
        <fullName evidence="7">Peptidase M24 domain-containing protein</fullName>
    </recommendedName>
</protein>
<gene>
    <name evidence="8" type="ORF">ADUPG1_010158</name>
</gene>
<organism evidence="8 9">
    <name type="scientific">Aduncisulcus paluster</name>
    <dbReference type="NCBI Taxonomy" id="2918883"/>
    <lineage>
        <taxon>Eukaryota</taxon>
        <taxon>Metamonada</taxon>
        <taxon>Carpediemonas-like organisms</taxon>
        <taxon>Aduncisulcus</taxon>
    </lineage>
</organism>
<dbReference type="InterPro" id="IPR036005">
    <property type="entry name" value="Creatinase/aminopeptidase-like"/>
</dbReference>
<dbReference type="Gene3D" id="3.40.50.300">
    <property type="entry name" value="P-loop containing nucleotide triphosphate hydrolases"/>
    <property type="match status" value="1"/>
</dbReference>